<evidence type="ECO:0000256" key="1">
    <source>
        <dbReference type="SAM" id="MobiDB-lite"/>
    </source>
</evidence>
<dbReference type="Proteomes" id="UP000054266">
    <property type="component" value="Unassembled WGS sequence"/>
</dbReference>
<feature type="domain" description="LYR motif-containing protein Cup1-like N-terminal" evidence="2">
    <location>
        <begin position="11"/>
        <end position="110"/>
    </location>
</feature>
<evidence type="ECO:0000259" key="2">
    <source>
        <dbReference type="Pfam" id="PF20263"/>
    </source>
</evidence>
<proteinExistence type="predicted"/>
<protein>
    <recommendedName>
        <fullName evidence="2">LYR motif-containing protein Cup1-like N-terminal domain-containing protein</fullName>
    </recommendedName>
</protein>
<organism evidence="3 4">
    <name type="scientific">Phialophora macrospora</name>
    <dbReference type="NCBI Taxonomy" id="1851006"/>
    <lineage>
        <taxon>Eukaryota</taxon>
        <taxon>Fungi</taxon>
        <taxon>Dikarya</taxon>
        <taxon>Ascomycota</taxon>
        <taxon>Pezizomycotina</taxon>
        <taxon>Eurotiomycetes</taxon>
        <taxon>Chaetothyriomycetidae</taxon>
        <taxon>Chaetothyriales</taxon>
        <taxon>Herpotrichiellaceae</taxon>
        <taxon>Phialophora</taxon>
    </lineage>
</organism>
<dbReference type="Pfam" id="PF20263">
    <property type="entry name" value="LYRM2-like"/>
    <property type="match status" value="1"/>
</dbReference>
<evidence type="ECO:0000313" key="4">
    <source>
        <dbReference type="Proteomes" id="UP000054266"/>
    </source>
</evidence>
<dbReference type="EMBL" id="KN846962">
    <property type="protein sequence ID" value="KIW63209.1"/>
    <property type="molecule type" value="Genomic_DNA"/>
</dbReference>
<sequence>MHPPESNPVHIYRACLRECSYLPLPQCRSYMRQFTIDKFRRFIPRRSGKIKRNNVGNFPVLAPEKVTHLLRLARKYAAVLRRANEGHTGQLEKVLRMTYGRVGPNKYRLLAKFLYPGAEAAGERPTLLVNHGSKAEEGRAKSSRRPGGDDGLEELLEDDQDADDADSPPEMDVLYPSLSPTVSTTAFQSFYKEAKVPDPPIEERPPTWKLDLPPRLQALLVSQSMEQPHFTRVGSSPRVRLKFSPPTHTIWSKPLPFSRYKNQRIKWYNHNMQAALPPLESETEYWEVHNLVTGKKELPAFIPRRTPARPRVEDALREFFEEQSSLILEGPRLGSRLKDLQKGRAHEITPRLLQRMLSRVVLSQTPLVKTAAPGAKTEADSQLVFYWDDGMSHNRHSRLEERIHEPVPEKQAELLFA</sequence>
<dbReference type="CDD" id="cd20273">
    <property type="entry name" value="Complex1_LYR_unchar"/>
    <property type="match status" value="1"/>
</dbReference>
<dbReference type="AlphaFoldDB" id="A0A0D2FT20"/>
<gene>
    <name evidence="3" type="ORF">PV04_10073</name>
</gene>
<keyword evidence="4" id="KW-1185">Reference proteome</keyword>
<dbReference type="HOGENOM" id="CLU_037437_2_0_1"/>
<evidence type="ECO:0000313" key="3">
    <source>
        <dbReference type="EMBL" id="KIW63209.1"/>
    </source>
</evidence>
<reference evidence="3 4" key="1">
    <citation type="submission" date="2015-01" db="EMBL/GenBank/DDBJ databases">
        <title>The Genome Sequence of Capronia semiimmersa CBS27337.</title>
        <authorList>
            <consortium name="The Broad Institute Genomics Platform"/>
            <person name="Cuomo C."/>
            <person name="de Hoog S."/>
            <person name="Gorbushina A."/>
            <person name="Stielow B."/>
            <person name="Teixiera M."/>
            <person name="Abouelleil A."/>
            <person name="Chapman S.B."/>
            <person name="Priest M."/>
            <person name="Young S.K."/>
            <person name="Wortman J."/>
            <person name="Nusbaum C."/>
            <person name="Birren B."/>
        </authorList>
    </citation>
    <scope>NUCLEOTIDE SEQUENCE [LARGE SCALE GENOMIC DNA]</scope>
    <source>
        <strain evidence="3 4">CBS 27337</strain>
    </source>
</reference>
<accession>A0A0D2FT20</accession>
<name>A0A0D2FT20_9EURO</name>
<dbReference type="InterPro" id="IPR046896">
    <property type="entry name" value="Cup1-like_N"/>
</dbReference>
<feature type="region of interest" description="Disordered" evidence="1">
    <location>
        <begin position="129"/>
        <end position="154"/>
    </location>
</feature>